<dbReference type="HOGENOM" id="CLU_028518_1_1_9"/>
<evidence type="ECO:0000256" key="3">
    <source>
        <dbReference type="ARBA" id="ARBA00022475"/>
    </source>
</evidence>
<gene>
    <name evidence="9" type="ORF">HMPREF9698_00198</name>
</gene>
<reference evidence="9 10" key="1">
    <citation type="submission" date="2012-09" db="EMBL/GenBank/DDBJ databases">
        <title>The Genome Sequence of Alloiococcus otitis ATCC 51267.</title>
        <authorList>
            <consortium name="The Broad Institute Genome Sequencing Platform"/>
            <person name="Earl A."/>
            <person name="Ward D."/>
            <person name="Feldgarden M."/>
            <person name="Gevers D."/>
            <person name="Huys G."/>
            <person name="Walker B."/>
            <person name="Young S.K."/>
            <person name="Zeng Q."/>
            <person name="Gargeya S."/>
            <person name="Fitzgerald M."/>
            <person name="Haas B."/>
            <person name="Abouelleil A."/>
            <person name="Alvarado L."/>
            <person name="Arachchi H.M."/>
            <person name="Berlin A.M."/>
            <person name="Chapman S.B."/>
            <person name="Goldberg J."/>
            <person name="Griggs A."/>
            <person name="Gujja S."/>
            <person name="Hansen M."/>
            <person name="Howarth C."/>
            <person name="Imamovic A."/>
            <person name="Larimer J."/>
            <person name="McCowen C."/>
            <person name="Montmayeur A."/>
            <person name="Murphy C."/>
            <person name="Neiman D."/>
            <person name="Pearson M."/>
            <person name="Priest M."/>
            <person name="Roberts A."/>
            <person name="Saif S."/>
            <person name="Shea T."/>
            <person name="Sisk P."/>
            <person name="Sykes S."/>
            <person name="Wortman J."/>
            <person name="Nusbaum C."/>
            <person name="Birren B."/>
        </authorList>
    </citation>
    <scope>NUCLEOTIDE SEQUENCE [LARGE SCALE GENOMIC DNA]</scope>
    <source>
        <strain evidence="9 10">ATCC 51267</strain>
    </source>
</reference>
<dbReference type="PANTHER" id="PTHR43386">
    <property type="entry name" value="OLIGOPEPTIDE TRANSPORT SYSTEM PERMEASE PROTEIN APPC"/>
    <property type="match status" value="1"/>
</dbReference>
<sequence length="270" mass="29241">MKGTRDYNLYIGTIIIIGLLIITLVSFVWTPYPPNTIGVGPQLQGPSFDHLLGTDNFGRDILSRIMDGSRTVFLIGILSVAIGLIGGLIIGSISGFFGGWVDEVIMRLNDAMMAIPGILFAIMLVSIFDAGLSNTVLALGIPRIATFTRVIRGGFLQVKNYDFVKSSRIKGATNWHIISQHLLPNIMTQIIVATTLSFSGTVLSEAGLSYLGLGVQPPDASWGRMLSEAQPFIVSAPWYIISIGIIITLLVYGFNLLGDGIRKLQDKRGI</sequence>
<dbReference type="STRING" id="883081.HMPREF9698_00198"/>
<keyword evidence="4 7" id="KW-0812">Transmembrane</keyword>
<feature type="transmembrane region" description="Helical" evidence="7">
    <location>
        <begin position="113"/>
        <end position="132"/>
    </location>
</feature>
<dbReference type="eggNOG" id="COG1173">
    <property type="taxonomic scope" value="Bacteria"/>
</dbReference>
<dbReference type="AlphaFoldDB" id="K9EE50"/>
<keyword evidence="10" id="KW-1185">Reference proteome</keyword>
<dbReference type="RefSeq" id="WP_003776429.1">
    <property type="nucleotide sequence ID" value="NZ_JH992957.1"/>
</dbReference>
<keyword evidence="6 7" id="KW-0472">Membrane</keyword>
<evidence type="ECO:0000313" key="9">
    <source>
        <dbReference type="EMBL" id="EKU94166.1"/>
    </source>
</evidence>
<evidence type="ECO:0000259" key="8">
    <source>
        <dbReference type="PROSITE" id="PS50928"/>
    </source>
</evidence>
<keyword evidence="2 7" id="KW-0813">Transport</keyword>
<dbReference type="PROSITE" id="PS50928">
    <property type="entry name" value="ABC_TM1"/>
    <property type="match status" value="1"/>
</dbReference>
<dbReference type="GO" id="GO:0055085">
    <property type="term" value="P:transmembrane transport"/>
    <property type="evidence" value="ECO:0007669"/>
    <property type="project" value="InterPro"/>
</dbReference>
<feature type="transmembrane region" description="Helical" evidence="7">
    <location>
        <begin position="72"/>
        <end position="101"/>
    </location>
</feature>
<dbReference type="EMBL" id="AGXA01000004">
    <property type="protein sequence ID" value="EKU94166.1"/>
    <property type="molecule type" value="Genomic_DNA"/>
</dbReference>
<evidence type="ECO:0000256" key="4">
    <source>
        <dbReference type="ARBA" id="ARBA00022692"/>
    </source>
</evidence>
<dbReference type="GO" id="GO:0005886">
    <property type="term" value="C:plasma membrane"/>
    <property type="evidence" value="ECO:0007669"/>
    <property type="project" value="UniProtKB-SubCell"/>
</dbReference>
<dbReference type="InterPro" id="IPR000515">
    <property type="entry name" value="MetI-like"/>
</dbReference>
<protein>
    <recommendedName>
        <fullName evidence="8">ABC transmembrane type-1 domain-containing protein</fullName>
    </recommendedName>
</protein>
<dbReference type="Proteomes" id="UP000009875">
    <property type="component" value="Unassembled WGS sequence"/>
</dbReference>
<dbReference type="PANTHER" id="PTHR43386:SF1">
    <property type="entry name" value="D,D-DIPEPTIDE TRANSPORT SYSTEM PERMEASE PROTEIN DDPC-RELATED"/>
    <property type="match status" value="1"/>
</dbReference>
<dbReference type="Pfam" id="PF00528">
    <property type="entry name" value="BPD_transp_1"/>
    <property type="match status" value="1"/>
</dbReference>
<accession>K9EE50</accession>
<dbReference type="SUPFAM" id="SSF161098">
    <property type="entry name" value="MetI-like"/>
    <property type="match status" value="1"/>
</dbReference>
<organism evidence="9 10">
    <name type="scientific">Alloiococcus otitis ATCC 51267</name>
    <dbReference type="NCBI Taxonomy" id="883081"/>
    <lineage>
        <taxon>Bacteria</taxon>
        <taxon>Bacillati</taxon>
        <taxon>Bacillota</taxon>
        <taxon>Bacilli</taxon>
        <taxon>Lactobacillales</taxon>
        <taxon>Carnobacteriaceae</taxon>
        <taxon>Alloiococcus</taxon>
    </lineage>
</organism>
<evidence type="ECO:0000256" key="5">
    <source>
        <dbReference type="ARBA" id="ARBA00022989"/>
    </source>
</evidence>
<dbReference type="CDD" id="cd06261">
    <property type="entry name" value="TM_PBP2"/>
    <property type="match status" value="1"/>
</dbReference>
<dbReference type="InterPro" id="IPR050366">
    <property type="entry name" value="BP-dependent_transpt_permease"/>
</dbReference>
<comment type="subcellular location">
    <subcellularLocation>
        <location evidence="1 7">Cell membrane</location>
        <topology evidence="1 7">Multi-pass membrane protein</topology>
    </subcellularLocation>
</comment>
<dbReference type="Gene3D" id="1.10.3720.10">
    <property type="entry name" value="MetI-like"/>
    <property type="match status" value="1"/>
</dbReference>
<name>K9EE50_9LACT</name>
<evidence type="ECO:0000256" key="2">
    <source>
        <dbReference type="ARBA" id="ARBA00022448"/>
    </source>
</evidence>
<keyword evidence="3" id="KW-1003">Cell membrane</keyword>
<comment type="caution">
    <text evidence="9">The sequence shown here is derived from an EMBL/GenBank/DDBJ whole genome shotgun (WGS) entry which is preliminary data.</text>
</comment>
<evidence type="ECO:0000256" key="1">
    <source>
        <dbReference type="ARBA" id="ARBA00004651"/>
    </source>
</evidence>
<evidence type="ECO:0000256" key="7">
    <source>
        <dbReference type="RuleBase" id="RU363032"/>
    </source>
</evidence>
<comment type="similarity">
    <text evidence="7">Belongs to the binding-protein-dependent transport system permease family.</text>
</comment>
<feature type="transmembrane region" description="Helical" evidence="7">
    <location>
        <begin position="236"/>
        <end position="258"/>
    </location>
</feature>
<feature type="domain" description="ABC transmembrane type-1" evidence="8">
    <location>
        <begin position="69"/>
        <end position="258"/>
    </location>
</feature>
<dbReference type="PATRIC" id="fig|883081.3.peg.200"/>
<proteinExistence type="inferred from homology"/>
<dbReference type="InterPro" id="IPR035906">
    <property type="entry name" value="MetI-like_sf"/>
</dbReference>
<evidence type="ECO:0000256" key="6">
    <source>
        <dbReference type="ARBA" id="ARBA00023136"/>
    </source>
</evidence>
<keyword evidence="5 7" id="KW-1133">Transmembrane helix</keyword>
<dbReference type="OrthoDB" id="9797472at2"/>
<evidence type="ECO:0000313" key="10">
    <source>
        <dbReference type="Proteomes" id="UP000009875"/>
    </source>
</evidence>
<feature type="transmembrane region" description="Helical" evidence="7">
    <location>
        <begin position="7"/>
        <end position="29"/>
    </location>
</feature>